<dbReference type="PANTHER" id="PTHR11207:SF0">
    <property type="entry name" value="RIBONUCLEASE 3"/>
    <property type="match status" value="1"/>
</dbReference>
<gene>
    <name evidence="4" type="ORF">Q9L58_001177</name>
</gene>
<dbReference type="PROSITE" id="PS50142">
    <property type="entry name" value="RNASE_3_2"/>
    <property type="match status" value="1"/>
</dbReference>
<keyword evidence="1" id="KW-0694">RNA-binding</keyword>
<sequence length="433" mass="48435">MKCRNWELTTSFENFEDAMCDLLSSASVVTNLHGVLGDEKANFVIALQNMIAIGDLAWVKEIDSDGEEVAYDTATADGVQPPMFREDKTPRQLPVTTYAAQSPPQPWPPPLPPIPNPSLLLQVFTPSETEVEDDPQAHYQRLEWVGDAYLEAVVSKILFDRFPDEREGYLSKIREKLVANKPISYLAKLYGFENRIMGIRDLPEISENGRNKADEHWKILADCFEAYVGAVAISDPENSLDTLMNWLVSLYGPEIEMRRDNRQSPVPRSKVLFSAAPAIRRPEFRRTRSPSVLQPLGVGQYPNRRPENTRARSRSLPGPTASKRSRRRELRESGLPTTIDENESDWEEIENLEEVTQSSTQIPLNDNAKIHLQRILGGDDVVLNYVQTGKSGAPGGEPGKTDCQQGHQFHVMILFTGCGLINKALGSGYGVSE</sequence>
<protein>
    <recommendedName>
        <fullName evidence="3">RNase III domain-containing protein</fullName>
    </recommendedName>
</protein>
<dbReference type="CDD" id="cd00593">
    <property type="entry name" value="RIBOc"/>
    <property type="match status" value="1"/>
</dbReference>
<evidence type="ECO:0000313" key="4">
    <source>
        <dbReference type="EMBL" id="KAL0639860.1"/>
    </source>
</evidence>
<dbReference type="SMART" id="SM00535">
    <property type="entry name" value="RIBOc"/>
    <property type="match status" value="1"/>
</dbReference>
<evidence type="ECO:0000256" key="1">
    <source>
        <dbReference type="ARBA" id="ARBA00022884"/>
    </source>
</evidence>
<dbReference type="InterPro" id="IPR036389">
    <property type="entry name" value="RNase_III_sf"/>
</dbReference>
<dbReference type="PROSITE" id="PS00517">
    <property type="entry name" value="RNASE_3_1"/>
    <property type="match status" value="1"/>
</dbReference>
<organism evidence="4 5">
    <name type="scientific">Discina gigas</name>
    <dbReference type="NCBI Taxonomy" id="1032678"/>
    <lineage>
        <taxon>Eukaryota</taxon>
        <taxon>Fungi</taxon>
        <taxon>Dikarya</taxon>
        <taxon>Ascomycota</taxon>
        <taxon>Pezizomycotina</taxon>
        <taxon>Pezizomycetes</taxon>
        <taxon>Pezizales</taxon>
        <taxon>Discinaceae</taxon>
        <taxon>Discina</taxon>
    </lineage>
</organism>
<comment type="caution">
    <text evidence="4">The sequence shown here is derived from an EMBL/GenBank/DDBJ whole genome shotgun (WGS) entry which is preliminary data.</text>
</comment>
<name>A0ABR3GV87_9PEZI</name>
<evidence type="ECO:0000256" key="2">
    <source>
        <dbReference type="SAM" id="MobiDB-lite"/>
    </source>
</evidence>
<evidence type="ECO:0000313" key="5">
    <source>
        <dbReference type="Proteomes" id="UP001447188"/>
    </source>
</evidence>
<accession>A0ABR3GV87</accession>
<dbReference type="Pfam" id="PF00636">
    <property type="entry name" value="Ribonuclease_3"/>
    <property type="match status" value="1"/>
</dbReference>
<dbReference type="InterPro" id="IPR000999">
    <property type="entry name" value="RNase_III_dom"/>
</dbReference>
<dbReference type="PANTHER" id="PTHR11207">
    <property type="entry name" value="RIBONUCLEASE III"/>
    <property type="match status" value="1"/>
</dbReference>
<feature type="region of interest" description="Disordered" evidence="2">
    <location>
        <begin position="284"/>
        <end position="344"/>
    </location>
</feature>
<reference evidence="4 5" key="1">
    <citation type="submission" date="2024-02" db="EMBL/GenBank/DDBJ databases">
        <title>Discinaceae phylogenomics.</title>
        <authorList>
            <person name="Dirks A.C."/>
            <person name="James T.Y."/>
        </authorList>
    </citation>
    <scope>NUCLEOTIDE SEQUENCE [LARGE SCALE GENOMIC DNA]</scope>
    <source>
        <strain evidence="4 5">ACD0624</strain>
    </source>
</reference>
<dbReference type="Proteomes" id="UP001447188">
    <property type="component" value="Unassembled WGS sequence"/>
</dbReference>
<dbReference type="SUPFAM" id="SSF69065">
    <property type="entry name" value="RNase III domain-like"/>
    <property type="match status" value="1"/>
</dbReference>
<keyword evidence="5" id="KW-1185">Reference proteome</keyword>
<feature type="domain" description="RNase III" evidence="3">
    <location>
        <begin position="119"/>
        <end position="236"/>
    </location>
</feature>
<evidence type="ECO:0000259" key="3">
    <source>
        <dbReference type="PROSITE" id="PS50142"/>
    </source>
</evidence>
<proteinExistence type="predicted"/>
<dbReference type="Gene3D" id="1.10.1520.10">
    <property type="entry name" value="Ribonuclease III domain"/>
    <property type="match status" value="1"/>
</dbReference>
<dbReference type="EMBL" id="JBBBZM010000008">
    <property type="protein sequence ID" value="KAL0639860.1"/>
    <property type="molecule type" value="Genomic_DNA"/>
</dbReference>